<evidence type="ECO:0000313" key="1">
    <source>
        <dbReference type="EMBL" id="KAK7301143.1"/>
    </source>
</evidence>
<proteinExistence type="predicted"/>
<reference evidence="1 2" key="1">
    <citation type="submission" date="2024-01" db="EMBL/GenBank/DDBJ databases">
        <title>The genomes of 5 underutilized Papilionoideae crops provide insights into root nodulation and disease resistance.</title>
        <authorList>
            <person name="Yuan L."/>
        </authorList>
    </citation>
    <scope>NUCLEOTIDE SEQUENCE [LARGE SCALE GENOMIC DNA]</scope>
    <source>
        <strain evidence="1">LY-2023</strain>
        <tissue evidence="1">Leaf</tissue>
    </source>
</reference>
<gene>
    <name evidence="1" type="ORF">RJT34_12004</name>
</gene>
<sequence length="71" mass="7956">MNLRISIIIPSIYIKPETPSANQKSVSESVTISNTVFLFSRVSYGNHTLLHAFSPNLRSLISRVSFDLPIH</sequence>
<dbReference type="AlphaFoldDB" id="A0AAN9PK93"/>
<keyword evidence="2" id="KW-1185">Reference proteome</keyword>
<dbReference type="Proteomes" id="UP001359559">
    <property type="component" value="Unassembled WGS sequence"/>
</dbReference>
<name>A0AAN9PK93_CLITE</name>
<accession>A0AAN9PK93</accession>
<dbReference type="EMBL" id="JAYKXN010000003">
    <property type="protein sequence ID" value="KAK7301143.1"/>
    <property type="molecule type" value="Genomic_DNA"/>
</dbReference>
<protein>
    <submittedName>
        <fullName evidence="1">Uncharacterized protein</fullName>
    </submittedName>
</protein>
<evidence type="ECO:0000313" key="2">
    <source>
        <dbReference type="Proteomes" id="UP001359559"/>
    </source>
</evidence>
<organism evidence="1 2">
    <name type="scientific">Clitoria ternatea</name>
    <name type="common">Butterfly pea</name>
    <dbReference type="NCBI Taxonomy" id="43366"/>
    <lineage>
        <taxon>Eukaryota</taxon>
        <taxon>Viridiplantae</taxon>
        <taxon>Streptophyta</taxon>
        <taxon>Embryophyta</taxon>
        <taxon>Tracheophyta</taxon>
        <taxon>Spermatophyta</taxon>
        <taxon>Magnoliopsida</taxon>
        <taxon>eudicotyledons</taxon>
        <taxon>Gunneridae</taxon>
        <taxon>Pentapetalae</taxon>
        <taxon>rosids</taxon>
        <taxon>fabids</taxon>
        <taxon>Fabales</taxon>
        <taxon>Fabaceae</taxon>
        <taxon>Papilionoideae</taxon>
        <taxon>50 kb inversion clade</taxon>
        <taxon>NPAAA clade</taxon>
        <taxon>indigoferoid/millettioid clade</taxon>
        <taxon>Phaseoleae</taxon>
        <taxon>Clitoria</taxon>
    </lineage>
</organism>
<comment type="caution">
    <text evidence="1">The sequence shown here is derived from an EMBL/GenBank/DDBJ whole genome shotgun (WGS) entry which is preliminary data.</text>
</comment>